<reference evidence="2 3" key="1">
    <citation type="submission" date="2023-09" db="EMBL/GenBank/DDBJ databases">
        <authorList>
            <person name="Rey-Velasco X."/>
        </authorList>
    </citation>
    <scope>NUCLEOTIDE SEQUENCE [LARGE SCALE GENOMIC DNA]</scope>
    <source>
        <strain evidence="2 3">P117</strain>
    </source>
</reference>
<evidence type="ECO:0000256" key="1">
    <source>
        <dbReference type="SAM" id="SignalP"/>
    </source>
</evidence>
<comment type="caution">
    <text evidence="2">The sequence shown here is derived from an EMBL/GenBank/DDBJ whole genome shotgun (WGS) entry which is preliminary data.</text>
</comment>
<proteinExistence type="predicted"/>
<protein>
    <recommendedName>
        <fullName evidence="4">Alpha/beta hydrolase</fullName>
    </recommendedName>
</protein>
<name>A0ABU2ZMC0_9ALTE</name>
<dbReference type="EMBL" id="JAVRHX010000001">
    <property type="protein sequence ID" value="MDT0593772.1"/>
    <property type="molecule type" value="Genomic_DNA"/>
</dbReference>
<sequence>MNKLRFAMILLLLISANTFANIAGKPVILVHGFDTDELANPASSEQVLLERSIAYFGEFWSDKASKHFYWPSSERVAGEIKNQFRRHFEDISQSGLCQEGCIFVTHSAGDLVLRDAISRLGQWGISGNRVKILLVLDMAGAGGGTELADAATTVALGQSTNPILSFVVSLFLGFTPTPATLGVINDLRPVDARNIAQQAQTVPRLRFVGTAPNEIGNNFVLGLGDGVVPLHSACGSTQQEVLLSCSSFITNFGALVNTLGPSAYLPNHYPVIMGELVNHSQVINNERVGGIFVPVANNFNLSGVNVGFREGVQIFPWAPGISIRFLFGSNQKSMSQQIYDTLNQIN</sequence>
<keyword evidence="1" id="KW-0732">Signal</keyword>
<accession>A0ABU2ZMC0</accession>
<dbReference type="InterPro" id="IPR029058">
    <property type="entry name" value="AB_hydrolase_fold"/>
</dbReference>
<dbReference type="Proteomes" id="UP001253545">
    <property type="component" value="Unassembled WGS sequence"/>
</dbReference>
<keyword evidence="3" id="KW-1185">Reference proteome</keyword>
<dbReference type="RefSeq" id="WP_311367272.1">
    <property type="nucleotide sequence ID" value="NZ_JAVRHX010000001.1"/>
</dbReference>
<evidence type="ECO:0000313" key="2">
    <source>
        <dbReference type="EMBL" id="MDT0593772.1"/>
    </source>
</evidence>
<feature type="signal peptide" evidence="1">
    <location>
        <begin position="1"/>
        <end position="20"/>
    </location>
</feature>
<gene>
    <name evidence="2" type="ORF">RM552_02800</name>
</gene>
<dbReference type="SUPFAM" id="SSF53474">
    <property type="entry name" value="alpha/beta-Hydrolases"/>
    <property type="match status" value="1"/>
</dbReference>
<organism evidence="2 3">
    <name type="scientific">Glaciecola petra</name>
    <dbReference type="NCBI Taxonomy" id="3075602"/>
    <lineage>
        <taxon>Bacteria</taxon>
        <taxon>Pseudomonadati</taxon>
        <taxon>Pseudomonadota</taxon>
        <taxon>Gammaproteobacteria</taxon>
        <taxon>Alteromonadales</taxon>
        <taxon>Alteromonadaceae</taxon>
        <taxon>Glaciecola</taxon>
    </lineage>
</organism>
<feature type="chain" id="PRO_5046825464" description="Alpha/beta hydrolase" evidence="1">
    <location>
        <begin position="21"/>
        <end position="346"/>
    </location>
</feature>
<evidence type="ECO:0008006" key="4">
    <source>
        <dbReference type="Google" id="ProtNLM"/>
    </source>
</evidence>
<dbReference type="Gene3D" id="3.40.50.1820">
    <property type="entry name" value="alpha/beta hydrolase"/>
    <property type="match status" value="1"/>
</dbReference>
<evidence type="ECO:0000313" key="3">
    <source>
        <dbReference type="Proteomes" id="UP001253545"/>
    </source>
</evidence>